<dbReference type="InterPro" id="IPR043132">
    <property type="entry name" value="BCAT-like_C"/>
</dbReference>
<dbReference type="InterPro" id="IPR036038">
    <property type="entry name" value="Aminotransferase-like"/>
</dbReference>
<dbReference type="SUPFAM" id="SSF56752">
    <property type="entry name" value="D-aminoacid aminotransferase-like PLP-dependent enzymes"/>
    <property type="match status" value="1"/>
</dbReference>
<name>W9XA57_9EURO</name>
<feature type="region of interest" description="Disordered" evidence="1">
    <location>
        <begin position="224"/>
        <end position="250"/>
    </location>
</feature>
<evidence type="ECO:0000256" key="1">
    <source>
        <dbReference type="SAM" id="MobiDB-lite"/>
    </source>
</evidence>
<accession>W9XA57</accession>
<evidence type="ECO:0000313" key="3">
    <source>
        <dbReference type="Proteomes" id="UP000019471"/>
    </source>
</evidence>
<keyword evidence="3" id="KW-1185">Reference proteome</keyword>
<proteinExistence type="predicted"/>
<dbReference type="EMBL" id="AMGX01000004">
    <property type="protein sequence ID" value="EXJ73821.1"/>
    <property type="molecule type" value="Genomic_DNA"/>
</dbReference>
<dbReference type="eggNOG" id="ENOG502QQMK">
    <property type="taxonomic scope" value="Eukaryota"/>
</dbReference>
<feature type="region of interest" description="Disordered" evidence="1">
    <location>
        <begin position="87"/>
        <end position="106"/>
    </location>
</feature>
<dbReference type="OrthoDB" id="5288718at2759"/>
<dbReference type="Gene3D" id="3.20.10.10">
    <property type="entry name" value="D-amino Acid Aminotransferase, subunit A, domain 2"/>
    <property type="match status" value="1"/>
</dbReference>
<comment type="caution">
    <text evidence="2">The sequence shown here is derived from an EMBL/GenBank/DDBJ whole genome shotgun (WGS) entry which is preliminary data.</text>
</comment>
<feature type="compositionally biased region" description="Low complexity" evidence="1">
    <location>
        <begin position="238"/>
        <end position="250"/>
    </location>
</feature>
<dbReference type="Pfam" id="PF01063">
    <property type="entry name" value="Aminotran_4"/>
    <property type="match status" value="1"/>
</dbReference>
<dbReference type="STRING" id="1182543.W9XA57"/>
<gene>
    <name evidence="2" type="ORF">A1O5_03583</name>
</gene>
<dbReference type="GO" id="GO:0003824">
    <property type="term" value="F:catalytic activity"/>
    <property type="evidence" value="ECO:0007669"/>
    <property type="project" value="InterPro"/>
</dbReference>
<reference evidence="2 3" key="1">
    <citation type="submission" date="2013-03" db="EMBL/GenBank/DDBJ databases">
        <title>The Genome Sequence of Cladophialophora psammophila CBS 110553.</title>
        <authorList>
            <consortium name="The Broad Institute Genomics Platform"/>
            <person name="Cuomo C."/>
            <person name="de Hoog S."/>
            <person name="Gorbushina A."/>
            <person name="Walker B."/>
            <person name="Young S.K."/>
            <person name="Zeng Q."/>
            <person name="Gargeya S."/>
            <person name="Fitzgerald M."/>
            <person name="Haas B."/>
            <person name="Abouelleil A."/>
            <person name="Allen A.W."/>
            <person name="Alvarado L."/>
            <person name="Arachchi H.M."/>
            <person name="Berlin A.M."/>
            <person name="Chapman S.B."/>
            <person name="Gainer-Dewar J."/>
            <person name="Goldberg J."/>
            <person name="Griggs A."/>
            <person name="Gujja S."/>
            <person name="Hansen M."/>
            <person name="Howarth C."/>
            <person name="Imamovic A."/>
            <person name="Ireland A."/>
            <person name="Larimer J."/>
            <person name="McCowan C."/>
            <person name="Murphy C."/>
            <person name="Pearson M."/>
            <person name="Poon T.W."/>
            <person name="Priest M."/>
            <person name="Roberts A."/>
            <person name="Saif S."/>
            <person name="Shea T."/>
            <person name="Sisk P."/>
            <person name="Sykes S."/>
            <person name="Wortman J."/>
            <person name="Nusbaum C."/>
            <person name="Birren B."/>
        </authorList>
    </citation>
    <scope>NUCLEOTIDE SEQUENCE [LARGE SCALE GENOMIC DNA]</scope>
    <source>
        <strain evidence="2 3">CBS 110553</strain>
    </source>
</reference>
<dbReference type="GeneID" id="19188311"/>
<dbReference type="HOGENOM" id="CLU_020844_6_0_1"/>
<dbReference type="AlphaFoldDB" id="W9XA57"/>
<protein>
    <submittedName>
        <fullName evidence="2">Uncharacterized protein</fullName>
    </submittedName>
</protein>
<dbReference type="RefSeq" id="XP_007742384.1">
    <property type="nucleotide sequence ID" value="XM_007744194.1"/>
</dbReference>
<evidence type="ECO:0000313" key="2">
    <source>
        <dbReference type="EMBL" id="EXJ73821.1"/>
    </source>
</evidence>
<dbReference type="InterPro" id="IPR001544">
    <property type="entry name" value="Aminotrans_IV"/>
</dbReference>
<sequence>MSSHPVEEDIDSTVSDPDFRIVTTLKHTLFHARDVEWEEEPASSRALIRQWREVNRKLLALHARRLREAADAFGWADVAVRFSSPAAAGEGGGNGDSDGDDTLVQPGVDGPINLELLVEDAAARSQGDPSSSQGPGVGFLRDLRVRVLVSRDGEVTVQCTAMGADQPLSTLARSLDMYTSCPFTRPIVSGPKEQQRQQSAAAVSPLCEVSVDAQHTHVSLFTRHKTTHRKPYDDARARAPASPLLPTTPPTAREVLLSNSHAQITEASLSTVYFLRGGGRWLTPRSACGGMQSVTRLYALAAGWCDEGAVLVHEVRDSEMVWLSNAVRGFFPGVVKLGGQSARGSV</sequence>
<organism evidence="2 3">
    <name type="scientific">Cladophialophora psammophila CBS 110553</name>
    <dbReference type="NCBI Taxonomy" id="1182543"/>
    <lineage>
        <taxon>Eukaryota</taxon>
        <taxon>Fungi</taxon>
        <taxon>Dikarya</taxon>
        <taxon>Ascomycota</taxon>
        <taxon>Pezizomycotina</taxon>
        <taxon>Eurotiomycetes</taxon>
        <taxon>Chaetothyriomycetidae</taxon>
        <taxon>Chaetothyriales</taxon>
        <taxon>Herpotrichiellaceae</taxon>
        <taxon>Cladophialophora</taxon>
    </lineage>
</organism>
<dbReference type="Proteomes" id="UP000019471">
    <property type="component" value="Unassembled WGS sequence"/>
</dbReference>